<evidence type="ECO:0000256" key="1">
    <source>
        <dbReference type="SAM" id="MobiDB-lite"/>
    </source>
</evidence>
<evidence type="ECO:0008006" key="4">
    <source>
        <dbReference type="Google" id="ProtNLM"/>
    </source>
</evidence>
<organism evidence="2 3">
    <name type="scientific">Phytoactinopolyspora alkaliphila</name>
    <dbReference type="NCBI Taxonomy" id="1783498"/>
    <lineage>
        <taxon>Bacteria</taxon>
        <taxon>Bacillati</taxon>
        <taxon>Actinomycetota</taxon>
        <taxon>Actinomycetes</taxon>
        <taxon>Jiangellales</taxon>
        <taxon>Jiangellaceae</taxon>
        <taxon>Phytoactinopolyspora</taxon>
    </lineage>
</organism>
<protein>
    <recommendedName>
        <fullName evidence="4">WXG100 family type VII secretion target</fullName>
    </recommendedName>
</protein>
<comment type="caution">
    <text evidence="2">The sequence shown here is derived from an EMBL/GenBank/DDBJ whole genome shotgun (WGS) entry which is preliminary data.</text>
</comment>
<dbReference type="EMBL" id="JAAGOB010000011">
    <property type="protein sequence ID" value="NED97324.1"/>
    <property type="molecule type" value="Genomic_DNA"/>
</dbReference>
<proteinExistence type="predicted"/>
<dbReference type="RefSeq" id="WP_163820120.1">
    <property type="nucleotide sequence ID" value="NZ_JAAGOB010000011.1"/>
</dbReference>
<dbReference type="AlphaFoldDB" id="A0A6N9YQS3"/>
<sequence>MPAHNGFLGADVDQLRAFAAACDHAGLEVNAVRARVSTALNQLAWRGRDADAARAEWFGEHARVLMFATELLDGVAYLVSRQADQQEAASGDAPGGSGQQAPGAGADRGGSATGGPADPPGSLIGDLYRRWEETWGPVDALIAVAPWVGAATTWTDAAKDTWLDWVRHADQWERANIGGWTGNALTGLSLVGAGVNASRYVDAISRGDTTGAVGEAAGFGLTFASLSSIAALRATGGVGAAAQGGWMVGSAIYDHTGHTRPMIWVGNNIIGPTGDVITGIWDDDARGRVSERWDRYTSSIGNWWRGNGSQGGGGR</sequence>
<evidence type="ECO:0000313" key="3">
    <source>
        <dbReference type="Proteomes" id="UP000469185"/>
    </source>
</evidence>
<reference evidence="2 3" key="1">
    <citation type="submission" date="2020-02" db="EMBL/GenBank/DDBJ databases">
        <authorList>
            <person name="Li X.-J."/>
            <person name="Feng X.-M."/>
        </authorList>
    </citation>
    <scope>NUCLEOTIDE SEQUENCE [LARGE SCALE GENOMIC DNA]</scope>
    <source>
        <strain evidence="2 3">CGMCC 4.7225</strain>
    </source>
</reference>
<evidence type="ECO:0000313" key="2">
    <source>
        <dbReference type="EMBL" id="NED97324.1"/>
    </source>
</evidence>
<name>A0A6N9YQS3_9ACTN</name>
<dbReference type="Proteomes" id="UP000469185">
    <property type="component" value="Unassembled WGS sequence"/>
</dbReference>
<accession>A0A6N9YQS3</accession>
<feature type="region of interest" description="Disordered" evidence="1">
    <location>
        <begin position="86"/>
        <end position="119"/>
    </location>
</feature>
<gene>
    <name evidence="2" type="ORF">G1H11_18670</name>
</gene>
<keyword evidence="3" id="KW-1185">Reference proteome</keyword>